<protein>
    <recommendedName>
        <fullName evidence="2">UspA domain-containing protein</fullName>
    </recommendedName>
</protein>
<accession>A0A3M6TC74</accession>
<evidence type="ECO:0000313" key="4">
    <source>
        <dbReference type="Proteomes" id="UP000275408"/>
    </source>
</evidence>
<keyword evidence="4" id="KW-1185">Reference proteome</keyword>
<dbReference type="SUPFAM" id="SSF52402">
    <property type="entry name" value="Adenine nucleotide alpha hydrolases-like"/>
    <property type="match status" value="2"/>
</dbReference>
<dbReference type="InterPro" id="IPR014729">
    <property type="entry name" value="Rossmann-like_a/b/a_fold"/>
</dbReference>
<dbReference type="PANTHER" id="PTHR46989">
    <property type="entry name" value="USP DOMAIN-CONTAINING PROTEIN"/>
    <property type="match status" value="1"/>
</dbReference>
<dbReference type="CDD" id="cd23659">
    <property type="entry name" value="USP_At3g01520-like"/>
    <property type="match status" value="2"/>
</dbReference>
<feature type="domain" description="UspA" evidence="2">
    <location>
        <begin position="29"/>
        <end position="149"/>
    </location>
</feature>
<dbReference type="PANTHER" id="PTHR46989:SF3">
    <property type="entry name" value="USPA DOMAIN-CONTAINING PROTEIN"/>
    <property type="match status" value="1"/>
</dbReference>
<organism evidence="3 4">
    <name type="scientific">Pocillopora damicornis</name>
    <name type="common">Cauliflower coral</name>
    <name type="synonym">Millepora damicornis</name>
    <dbReference type="NCBI Taxonomy" id="46731"/>
    <lineage>
        <taxon>Eukaryota</taxon>
        <taxon>Metazoa</taxon>
        <taxon>Cnidaria</taxon>
        <taxon>Anthozoa</taxon>
        <taxon>Hexacorallia</taxon>
        <taxon>Scleractinia</taxon>
        <taxon>Astrocoeniina</taxon>
        <taxon>Pocilloporidae</taxon>
        <taxon>Pocillopora</taxon>
    </lineage>
</organism>
<dbReference type="Proteomes" id="UP000275408">
    <property type="component" value="Unassembled WGS sequence"/>
</dbReference>
<dbReference type="OrthoDB" id="843225at2759"/>
<dbReference type="InterPro" id="IPR006015">
    <property type="entry name" value="Universal_stress_UspA"/>
</dbReference>
<feature type="coiled-coil region" evidence="1">
    <location>
        <begin position="76"/>
        <end position="103"/>
    </location>
</feature>
<keyword evidence="1" id="KW-0175">Coiled coil</keyword>
<dbReference type="EMBL" id="RCHS01003902">
    <property type="protein sequence ID" value="RMX38970.1"/>
    <property type="molecule type" value="Genomic_DNA"/>
</dbReference>
<evidence type="ECO:0000313" key="3">
    <source>
        <dbReference type="EMBL" id="RMX38970.1"/>
    </source>
</evidence>
<dbReference type="InterPro" id="IPR006016">
    <property type="entry name" value="UspA"/>
</dbReference>
<evidence type="ECO:0000256" key="1">
    <source>
        <dbReference type="SAM" id="Coils"/>
    </source>
</evidence>
<reference evidence="3 4" key="1">
    <citation type="journal article" date="2018" name="Sci. Rep.">
        <title>Comparative analysis of the Pocillopora damicornis genome highlights role of immune system in coral evolution.</title>
        <authorList>
            <person name="Cunning R."/>
            <person name="Bay R.A."/>
            <person name="Gillette P."/>
            <person name="Baker A.C."/>
            <person name="Traylor-Knowles N."/>
        </authorList>
    </citation>
    <scope>NUCLEOTIDE SEQUENCE [LARGE SCALE GENOMIC DNA]</scope>
    <source>
        <strain evidence="3">RSMAS</strain>
        <tissue evidence="3">Whole animal</tissue>
    </source>
</reference>
<comment type="caution">
    <text evidence="3">The sequence shown here is derived from an EMBL/GenBank/DDBJ whole genome shotgun (WGS) entry which is preliminary data.</text>
</comment>
<dbReference type="PRINTS" id="PR01438">
    <property type="entry name" value="UNVRSLSTRESS"/>
</dbReference>
<feature type="domain" description="UspA" evidence="2">
    <location>
        <begin position="169"/>
        <end position="309"/>
    </location>
</feature>
<evidence type="ECO:0000259" key="2">
    <source>
        <dbReference type="Pfam" id="PF00582"/>
    </source>
</evidence>
<dbReference type="STRING" id="46731.A0A3M6TC74"/>
<dbReference type="Gene3D" id="3.40.50.620">
    <property type="entry name" value="HUPs"/>
    <property type="match status" value="2"/>
</dbReference>
<gene>
    <name evidence="3" type="ORF">pdam_00008188</name>
</gene>
<dbReference type="AlphaFoldDB" id="A0A3M6TC74"/>
<proteinExistence type="predicted"/>
<dbReference type="Pfam" id="PF00582">
    <property type="entry name" value="Usp"/>
    <property type="match status" value="2"/>
</dbReference>
<name>A0A3M6TC74_POCDA</name>
<sequence>MEQNNLDVTYFSDTIETAGLPLIMSGRLVAIAVDASEHSEKAFDWFMTNVYHDGDRLLVVHSHELQPPALPHMMATDEWRREVVKHENIIKELEKKYEKKCKDLKLSAKIVVEAGSPGENICKVVKKEGATFIVIGCRGVGTVRRTILGMNIIRRSTINGNNMASSEARVVCIAVDGSEHSEKAFNWYKDQIYRNGDRLVVVHSHELHPPALPHAIATEEWKKEVLKHEQYIKDLEENFKTKCEAMKVSAKIIIQSGHPGGHVCKTAQKEGAAFIVVGSRGMGTIRRTILGSVSDYIIHHAHVPVILVPKVKN</sequence>